<accession>A0A6F8Y4K3</accession>
<sequence length="47" mass="4933">MAGDSDAIEDMLSQMRQLAEGHPEAAERLAADLTAALGRAGMIFDGE</sequence>
<gene>
    <name evidence="1" type="ORF">Pflav_074520</name>
</gene>
<protein>
    <submittedName>
        <fullName evidence="1">Uncharacterized protein</fullName>
    </submittedName>
</protein>
<dbReference type="RefSeq" id="WP_173041025.1">
    <property type="nucleotide sequence ID" value="NZ_AP022870.1"/>
</dbReference>
<dbReference type="EMBL" id="AP022870">
    <property type="protein sequence ID" value="BCB81042.1"/>
    <property type="molecule type" value="Genomic_DNA"/>
</dbReference>
<dbReference type="Proteomes" id="UP000502508">
    <property type="component" value="Chromosome"/>
</dbReference>
<name>A0A6F8Y4K3_9ACTN</name>
<organism evidence="1 2">
    <name type="scientific">Phytohabitans flavus</name>
    <dbReference type="NCBI Taxonomy" id="1076124"/>
    <lineage>
        <taxon>Bacteria</taxon>
        <taxon>Bacillati</taxon>
        <taxon>Actinomycetota</taxon>
        <taxon>Actinomycetes</taxon>
        <taxon>Micromonosporales</taxon>
        <taxon>Micromonosporaceae</taxon>
    </lineage>
</organism>
<keyword evidence="2" id="KW-1185">Reference proteome</keyword>
<proteinExistence type="predicted"/>
<evidence type="ECO:0000313" key="1">
    <source>
        <dbReference type="EMBL" id="BCB81042.1"/>
    </source>
</evidence>
<reference evidence="1 2" key="1">
    <citation type="submission" date="2020-03" db="EMBL/GenBank/DDBJ databases">
        <title>Whole genome shotgun sequence of Phytohabitans flavus NBRC 107702.</title>
        <authorList>
            <person name="Komaki H."/>
            <person name="Tamura T."/>
        </authorList>
    </citation>
    <scope>NUCLEOTIDE SEQUENCE [LARGE SCALE GENOMIC DNA]</scope>
    <source>
        <strain evidence="1 2">NBRC 107702</strain>
    </source>
</reference>
<evidence type="ECO:0000313" key="2">
    <source>
        <dbReference type="Proteomes" id="UP000502508"/>
    </source>
</evidence>
<dbReference type="AlphaFoldDB" id="A0A6F8Y4K3"/>
<dbReference type="KEGG" id="pfla:Pflav_074520"/>
<reference evidence="1 2" key="2">
    <citation type="submission" date="2020-03" db="EMBL/GenBank/DDBJ databases">
        <authorList>
            <person name="Ichikawa N."/>
            <person name="Kimura A."/>
            <person name="Kitahashi Y."/>
            <person name="Uohara A."/>
        </authorList>
    </citation>
    <scope>NUCLEOTIDE SEQUENCE [LARGE SCALE GENOMIC DNA]</scope>
    <source>
        <strain evidence="1 2">NBRC 107702</strain>
    </source>
</reference>